<comment type="caution">
    <text evidence="2">The sequence shown here is derived from an EMBL/GenBank/DDBJ whole genome shotgun (WGS) entry which is preliminary data.</text>
</comment>
<protein>
    <recommendedName>
        <fullName evidence="4">ATP-dependent Zn protease</fullName>
    </recommendedName>
</protein>
<dbReference type="GO" id="GO:0004176">
    <property type="term" value="F:ATP-dependent peptidase activity"/>
    <property type="evidence" value="ECO:0007669"/>
    <property type="project" value="InterPro"/>
</dbReference>
<keyword evidence="1" id="KW-1133">Transmembrane helix</keyword>
<accession>U5DQJ8</accession>
<name>U5DQJ8_9CHRO</name>
<feature type="transmembrane region" description="Helical" evidence="1">
    <location>
        <begin position="77"/>
        <end position="95"/>
    </location>
</feature>
<dbReference type="STRING" id="582515.KR51_00001490"/>
<evidence type="ECO:0000313" key="3">
    <source>
        <dbReference type="Proteomes" id="UP000016960"/>
    </source>
</evidence>
<keyword evidence="3" id="KW-1185">Reference proteome</keyword>
<dbReference type="GO" id="GO:0004222">
    <property type="term" value="F:metalloendopeptidase activity"/>
    <property type="evidence" value="ECO:0007669"/>
    <property type="project" value="InterPro"/>
</dbReference>
<dbReference type="PATRIC" id="fig|582515.4.peg.170"/>
<dbReference type="GO" id="GO:0005524">
    <property type="term" value="F:ATP binding"/>
    <property type="evidence" value="ECO:0007669"/>
    <property type="project" value="InterPro"/>
</dbReference>
<dbReference type="PANTHER" id="PTHR33471:SF7">
    <property type="entry name" value="ATP-DEPENDENT ZINC METALLOPROTEASE-RELATED"/>
    <property type="match status" value="1"/>
</dbReference>
<proteinExistence type="predicted"/>
<dbReference type="OrthoDB" id="448792at2"/>
<evidence type="ECO:0008006" key="4">
    <source>
        <dbReference type="Google" id="ProtNLM"/>
    </source>
</evidence>
<dbReference type="Proteomes" id="UP000016960">
    <property type="component" value="Unassembled WGS sequence"/>
</dbReference>
<dbReference type="InParanoid" id="U5DQJ8"/>
<dbReference type="EMBL" id="ASSJ01000003">
    <property type="protein sequence ID" value="ERN43087.1"/>
    <property type="molecule type" value="Genomic_DNA"/>
</dbReference>
<keyword evidence="1" id="KW-0472">Membrane</keyword>
<dbReference type="AlphaFoldDB" id="U5DQJ8"/>
<dbReference type="PANTHER" id="PTHR33471">
    <property type="entry name" value="ATP-DEPENDENT ZINC METALLOPROTEASE-RELATED"/>
    <property type="match status" value="1"/>
</dbReference>
<feature type="transmembrane region" description="Helical" evidence="1">
    <location>
        <begin position="7"/>
        <end position="28"/>
    </location>
</feature>
<dbReference type="RefSeq" id="WP_022603839.1">
    <property type="nucleotide sequence ID" value="NZ_ASSJ01000003.1"/>
</dbReference>
<organism evidence="2 3">
    <name type="scientific">Rubidibacter lacunae KORDI 51-2</name>
    <dbReference type="NCBI Taxonomy" id="582515"/>
    <lineage>
        <taxon>Bacteria</taxon>
        <taxon>Bacillati</taxon>
        <taxon>Cyanobacteriota</taxon>
        <taxon>Cyanophyceae</taxon>
        <taxon>Oscillatoriophycideae</taxon>
        <taxon>Chroococcales</taxon>
        <taxon>Aphanothecaceae</taxon>
        <taxon>Rubidibacter</taxon>
    </lineage>
</organism>
<sequence length="227" mass="24520">MQQVALNLVAIGIFAVTLTTLTGPFLHISPLVPAGLTFGALTLLTTDRFAWEGQGALLLVDAFASDEQRDRVLHHEAGHFLAAYFLGIPIAGYALTAWEAFRQQQPAGAGGVRFDTSALDYAEVASGKVALAVDRFSTVWMAGIAAEERTYGSATGGGDDRGQLKTMLRSLGFSLQARNQKERWAKLQAQALLERHADAYIALVEAMGARTSVEECYQVIQERCKTA</sequence>
<evidence type="ECO:0000313" key="2">
    <source>
        <dbReference type="EMBL" id="ERN43087.1"/>
    </source>
</evidence>
<dbReference type="eggNOG" id="COG0465">
    <property type="taxonomic scope" value="Bacteria"/>
</dbReference>
<dbReference type="Gene3D" id="1.20.58.760">
    <property type="entry name" value="Peptidase M41"/>
    <property type="match status" value="1"/>
</dbReference>
<gene>
    <name evidence="2" type="ORF">KR51_00001490</name>
</gene>
<keyword evidence="1" id="KW-0812">Transmembrane</keyword>
<dbReference type="SUPFAM" id="SSF140990">
    <property type="entry name" value="FtsH protease domain-like"/>
    <property type="match status" value="1"/>
</dbReference>
<evidence type="ECO:0000256" key="1">
    <source>
        <dbReference type="SAM" id="Phobius"/>
    </source>
</evidence>
<reference evidence="2 3" key="1">
    <citation type="submission" date="2013-05" db="EMBL/GenBank/DDBJ databases">
        <title>Draft genome sequence of Rubidibacter lacunae KORDI 51-2.</title>
        <authorList>
            <person name="Choi D.H."/>
            <person name="Noh J.H."/>
            <person name="Kwon K.-K."/>
            <person name="Lee J.-H."/>
            <person name="Ryu J.-Y."/>
        </authorList>
    </citation>
    <scope>NUCLEOTIDE SEQUENCE [LARGE SCALE GENOMIC DNA]</scope>
    <source>
        <strain evidence="2 3">KORDI 51-2</strain>
    </source>
</reference>
<dbReference type="InterPro" id="IPR037219">
    <property type="entry name" value="Peptidase_M41-like"/>
</dbReference>
<dbReference type="GO" id="GO:0006508">
    <property type="term" value="P:proteolysis"/>
    <property type="evidence" value="ECO:0007669"/>
    <property type="project" value="InterPro"/>
</dbReference>